<proteinExistence type="predicted"/>
<evidence type="ECO:0000313" key="3">
    <source>
        <dbReference type="EMBL" id="KZS98008.1"/>
    </source>
</evidence>
<dbReference type="OrthoDB" id="60822at2759"/>
<dbReference type="Gene3D" id="3.40.30.10">
    <property type="entry name" value="Glutaredoxin"/>
    <property type="match status" value="1"/>
</dbReference>
<dbReference type="PANTHER" id="PTHR36417:SF2">
    <property type="entry name" value="SELENOPROTEIN DOMAIN PROTEIN (AFU_ORTHOLOGUE AFUA_1G05220)"/>
    <property type="match status" value="1"/>
</dbReference>
<dbReference type="Pfam" id="PF10262">
    <property type="entry name" value="Rdx"/>
    <property type="match status" value="1"/>
</dbReference>
<dbReference type="EMBL" id="KV419396">
    <property type="protein sequence ID" value="KZS98008.1"/>
    <property type="molecule type" value="Genomic_DNA"/>
</dbReference>
<protein>
    <submittedName>
        <fullName evidence="3">Uncharacterized protein</fullName>
    </submittedName>
</protein>
<dbReference type="PANTHER" id="PTHR36417">
    <property type="entry name" value="SELENOPROTEIN DOMAIN PROTEIN (AFU_ORTHOLOGUE AFUA_1G05220)"/>
    <property type="match status" value="1"/>
</dbReference>
<dbReference type="InterPro" id="IPR011893">
    <property type="entry name" value="Selenoprotein_Rdx-typ"/>
</dbReference>
<reference evidence="3 4" key="1">
    <citation type="journal article" date="2016" name="Mol. Biol. Evol.">
        <title>Comparative Genomics of Early-Diverging Mushroom-Forming Fungi Provides Insights into the Origins of Lignocellulose Decay Capabilities.</title>
        <authorList>
            <person name="Nagy L.G."/>
            <person name="Riley R."/>
            <person name="Tritt A."/>
            <person name="Adam C."/>
            <person name="Daum C."/>
            <person name="Floudas D."/>
            <person name="Sun H."/>
            <person name="Yadav J.S."/>
            <person name="Pangilinan J."/>
            <person name="Larsson K.H."/>
            <person name="Matsuura K."/>
            <person name="Barry K."/>
            <person name="Labutti K."/>
            <person name="Kuo R."/>
            <person name="Ohm R.A."/>
            <person name="Bhattacharya S.S."/>
            <person name="Shirouzu T."/>
            <person name="Yoshinaga Y."/>
            <person name="Martin F.M."/>
            <person name="Grigoriev I.V."/>
            <person name="Hibbett D.S."/>
        </authorList>
    </citation>
    <scope>NUCLEOTIDE SEQUENCE [LARGE SCALE GENOMIC DNA]</scope>
    <source>
        <strain evidence="3 4">HHB9708</strain>
    </source>
</reference>
<name>A0A164ZS86_9AGAM</name>
<gene>
    <name evidence="3" type="ORF">SISNIDRAFT_449631</name>
</gene>
<dbReference type="InterPro" id="IPR036249">
    <property type="entry name" value="Thioredoxin-like_sf"/>
</dbReference>
<organism evidence="3 4">
    <name type="scientific">Sistotremastrum niveocremeum HHB9708</name>
    <dbReference type="NCBI Taxonomy" id="1314777"/>
    <lineage>
        <taxon>Eukaryota</taxon>
        <taxon>Fungi</taxon>
        <taxon>Dikarya</taxon>
        <taxon>Basidiomycota</taxon>
        <taxon>Agaricomycotina</taxon>
        <taxon>Agaricomycetes</taxon>
        <taxon>Sistotremastrales</taxon>
        <taxon>Sistotremastraceae</taxon>
        <taxon>Sertulicium</taxon>
        <taxon>Sertulicium niveocremeum</taxon>
    </lineage>
</organism>
<accession>A0A164ZS86</accession>
<evidence type="ECO:0000256" key="1">
    <source>
        <dbReference type="ARBA" id="ARBA00023284"/>
    </source>
</evidence>
<keyword evidence="1" id="KW-0676">Redox-active center</keyword>
<dbReference type="Proteomes" id="UP000076722">
    <property type="component" value="Unassembled WGS sequence"/>
</dbReference>
<feature type="region of interest" description="Disordered" evidence="2">
    <location>
        <begin position="18"/>
        <end position="54"/>
    </location>
</feature>
<dbReference type="SUPFAM" id="SSF52833">
    <property type="entry name" value="Thioredoxin-like"/>
    <property type="match status" value="1"/>
</dbReference>
<keyword evidence="4" id="KW-1185">Reference proteome</keyword>
<evidence type="ECO:0000256" key="2">
    <source>
        <dbReference type="SAM" id="MobiDB-lite"/>
    </source>
</evidence>
<dbReference type="AlphaFoldDB" id="A0A164ZS86"/>
<sequence length="141" mass="15435">MSDQVCVDCDVPVNPGTQIAATEPPAASQHVQVPIKTTEDASSATISPPSPKEPSVIIEYCDRTELLLTFPTPAIQSITIIPLNDEDTGGRFRVWLVNAGQTYLMWDRKSEGGFPELKALKQRIRDQLQPGKSLGHSDVKH</sequence>
<evidence type="ECO:0000313" key="4">
    <source>
        <dbReference type="Proteomes" id="UP000076722"/>
    </source>
</evidence>